<dbReference type="InterPro" id="IPR035418">
    <property type="entry name" value="AraC-bd_2"/>
</dbReference>
<dbReference type="PANTHER" id="PTHR46796">
    <property type="entry name" value="HTH-TYPE TRANSCRIPTIONAL ACTIVATOR RHAS-RELATED"/>
    <property type="match status" value="1"/>
</dbReference>
<proteinExistence type="predicted"/>
<organism evidence="5 6">
    <name type="scientific">Geodermatophilus saharensis</name>
    <dbReference type="NCBI Taxonomy" id="1137994"/>
    <lineage>
        <taxon>Bacteria</taxon>
        <taxon>Bacillati</taxon>
        <taxon>Actinomycetota</taxon>
        <taxon>Actinomycetes</taxon>
        <taxon>Geodermatophilales</taxon>
        <taxon>Geodermatophilaceae</taxon>
        <taxon>Geodermatophilus</taxon>
    </lineage>
</organism>
<dbReference type="AlphaFoldDB" id="A0A239EFX7"/>
<keyword evidence="6" id="KW-1185">Reference proteome</keyword>
<evidence type="ECO:0000313" key="6">
    <source>
        <dbReference type="Proteomes" id="UP000198386"/>
    </source>
</evidence>
<dbReference type="Gene3D" id="1.10.10.60">
    <property type="entry name" value="Homeodomain-like"/>
    <property type="match status" value="1"/>
</dbReference>
<dbReference type="Proteomes" id="UP000198386">
    <property type="component" value="Unassembled WGS sequence"/>
</dbReference>
<evidence type="ECO:0000256" key="1">
    <source>
        <dbReference type="ARBA" id="ARBA00023015"/>
    </source>
</evidence>
<dbReference type="RefSeq" id="WP_176449979.1">
    <property type="nucleotide sequence ID" value="NZ_FZOH01000004.1"/>
</dbReference>
<dbReference type="GO" id="GO:0003700">
    <property type="term" value="F:DNA-binding transcription factor activity"/>
    <property type="evidence" value="ECO:0007669"/>
    <property type="project" value="InterPro"/>
</dbReference>
<protein>
    <submittedName>
        <fullName evidence="5">AraC-type DNA-binding protein</fullName>
    </submittedName>
</protein>
<dbReference type="InterPro" id="IPR009057">
    <property type="entry name" value="Homeodomain-like_sf"/>
</dbReference>
<evidence type="ECO:0000256" key="2">
    <source>
        <dbReference type="ARBA" id="ARBA00023125"/>
    </source>
</evidence>
<dbReference type="Pfam" id="PF14525">
    <property type="entry name" value="AraC_binding_2"/>
    <property type="match status" value="1"/>
</dbReference>
<dbReference type="SUPFAM" id="SSF46689">
    <property type="entry name" value="Homeodomain-like"/>
    <property type="match status" value="1"/>
</dbReference>
<dbReference type="Pfam" id="PF12833">
    <property type="entry name" value="HTH_18"/>
    <property type="match status" value="1"/>
</dbReference>
<keyword evidence="1" id="KW-0805">Transcription regulation</keyword>
<feature type="domain" description="HTH araC/xylS-type" evidence="4">
    <location>
        <begin position="160"/>
        <end position="260"/>
    </location>
</feature>
<dbReference type="PROSITE" id="PS00041">
    <property type="entry name" value="HTH_ARAC_FAMILY_1"/>
    <property type="match status" value="1"/>
</dbReference>
<gene>
    <name evidence="5" type="ORF">SAMN04488107_2550</name>
</gene>
<dbReference type="InterPro" id="IPR050204">
    <property type="entry name" value="AraC_XylS_family_regulators"/>
</dbReference>
<dbReference type="InterPro" id="IPR018060">
    <property type="entry name" value="HTH_AraC"/>
</dbReference>
<evidence type="ECO:0000259" key="4">
    <source>
        <dbReference type="PROSITE" id="PS01124"/>
    </source>
</evidence>
<dbReference type="EMBL" id="FZOH01000004">
    <property type="protein sequence ID" value="SNS43660.1"/>
    <property type="molecule type" value="Genomic_DNA"/>
</dbReference>
<sequence>MTPTAELRTPAGRVEVTRYRVGDLALVDRRCGPGARPAAADAGVVGVSFVREGREVVEVGASRVVAGPGSAVLWRGDQPVRFRVPGRLHEWTLLAPSSRLPAAAGGPLDATAAGLLTALVGTALASAGALGGRLGQPVADALVDLLAGALTPVDDDPAWARVTAHVAAHLREPSLSPAAIAAGAFVSVRSLYGLCAARGTTPAGYVRRLRLEGARRELARRGTAVTVAAVAHGWGFGDPATFGRAFRAAFGRTPDEVRRGTP</sequence>
<dbReference type="SMART" id="SM00342">
    <property type="entry name" value="HTH_ARAC"/>
    <property type="match status" value="1"/>
</dbReference>
<keyword evidence="3" id="KW-0804">Transcription</keyword>
<dbReference type="PANTHER" id="PTHR46796:SF6">
    <property type="entry name" value="ARAC SUBFAMILY"/>
    <property type="match status" value="1"/>
</dbReference>
<dbReference type="InterPro" id="IPR018062">
    <property type="entry name" value="HTH_AraC-typ_CS"/>
</dbReference>
<dbReference type="GO" id="GO:0043565">
    <property type="term" value="F:sequence-specific DNA binding"/>
    <property type="evidence" value="ECO:0007669"/>
    <property type="project" value="InterPro"/>
</dbReference>
<name>A0A239EFX7_9ACTN</name>
<keyword evidence="2 5" id="KW-0238">DNA-binding</keyword>
<evidence type="ECO:0000256" key="3">
    <source>
        <dbReference type="ARBA" id="ARBA00023163"/>
    </source>
</evidence>
<reference evidence="6" key="1">
    <citation type="submission" date="2017-06" db="EMBL/GenBank/DDBJ databases">
        <authorList>
            <person name="Varghese N."/>
            <person name="Submissions S."/>
        </authorList>
    </citation>
    <scope>NUCLEOTIDE SEQUENCE [LARGE SCALE GENOMIC DNA]</scope>
    <source>
        <strain evidence="6">DSM 45423</strain>
    </source>
</reference>
<accession>A0A239EFX7</accession>
<evidence type="ECO:0000313" key="5">
    <source>
        <dbReference type="EMBL" id="SNS43660.1"/>
    </source>
</evidence>
<dbReference type="PROSITE" id="PS01124">
    <property type="entry name" value="HTH_ARAC_FAMILY_2"/>
    <property type="match status" value="1"/>
</dbReference>